<dbReference type="VEuPathDB" id="FungiDB:H257_08870"/>
<name>W4GCQ3_APHAT</name>
<evidence type="ECO:0000313" key="1">
    <source>
        <dbReference type="EMBL" id="ETV77455.1"/>
    </source>
</evidence>
<evidence type="ECO:0008006" key="2">
    <source>
        <dbReference type="Google" id="ProtNLM"/>
    </source>
</evidence>
<dbReference type="EMBL" id="KI913133">
    <property type="protein sequence ID" value="ETV77455.1"/>
    <property type="molecule type" value="Genomic_DNA"/>
</dbReference>
<dbReference type="RefSeq" id="XP_009833242.1">
    <property type="nucleotide sequence ID" value="XM_009834940.1"/>
</dbReference>
<protein>
    <recommendedName>
        <fullName evidence="2">DDE-1 domain-containing protein</fullName>
    </recommendedName>
</protein>
<dbReference type="GeneID" id="20810866"/>
<accession>W4GCQ3</accession>
<reference evidence="1" key="1">
    <citation type="submission" date="2013-12" db="EMBL/GenBank/DDBJ databases">
        <title>The Genome Sequence of Aphanomyces astaci APO3.</title>
        <authorList>
            <consortium name="The Broad Institute Genomics Platform"/>
            <person name="Russ C."/>
            <person name="Tyler B."/>
            <person name="van West P."/>
            <person name="Dieguez-Uribeondo J."/>
            <person name="Young S.K."/>
            <person name="Zeng Q."/>
            <person name="Gargeya S."/>
            <person name="Fitzgerald M."/>
            <person name="Abouelleil A."/>
            <person name="Alvarado L."/>
            <person name="Chapman S.B."/>
            <person name="Gainer-Dewar J."/>
            <person name="Goldberg J."/>
            <person name="Griggs A."/>
            <person name="Gujja S."/>
            <person name="Hansen M."/>
            <person name="Howarth C."/>
            <person name="Imamovic A."/>
            <person name="Ireland A."/>
            <person name="Larimer J."/>
            <person name="McCowan C."/>
            <person name="Murphy C."/>
            <person name="Pearson M."/>
            <person name="Poon T.W."/>
            <person name="Priest M."/>
            <person name="Roberts A."/>
            <person name="Saif S."/>
            <person name="Shea T."/>
            <person name="Sykes S."/>
            <person name="Wortman J."/>
            <person name="Nusbaum C."/>
            <person name="Birren B."/>
        </authorList>
    </citation>
    <scope>NUCLEOTIDE SEQUENCE [LARGE SCALE GENOMIC DNA]</scope>
    <source>
        <strain evidence="1">APO3</strain>
    </source>
</reference>
<sequence length="60" mass="7106">MLLWDDFSAHFTDEVVACAEELNVVLEKFFIIGIFHDIQTLKLRADIAHFQVLRHFARQF</sequence>
<dbReference type="AlphaFoldDB" id="W4GCQ3"/>
<gene>
    <name evidence="1" type="ORF">H257_08870</name>
</gene>
<organism evidence="1">
    <name type="scientific">Aphanomyces astaci</name>
    <name type="common">Crayfish plague agent</name>
    <dbReference type="NCBI Taxonomy" id="112090"/>
    <lineage>
        <taxon>Eukaryota</taxon>
        <taxon>Sar</taxon>
        <taxon>Stramenopiles</taxon>
        <taxon>Oomycota</taxon>
        <taxon>Saprolegniomycetes</taxon>
        <taxon>Saprolegniales</taxon>
        <taxon>Verrucalvaceae</taxon>
        <taxon>Aphanomyces</taxon>
    </lineage>
</organism>
<dbReference type="OrthoDB" id="167117at2759"/>
<proteinExistence type="predicted"/>